<feature type="binding site" evidence="6">
    <location>
        <position position="148"/>
    </location>
    <ligand>
        <name>S-adenosyl-L-methionine</name>
        <dbReference type="ChEBI" id="CHEBI:59789"/>
    </ligand>
</feature>
<evidence type="ECO:0000313" key="7">
    <source>
        <dbReference type="EMBL" id="PZR03547.1"/>
    </source>
</evidence>
<comment type="caution">
    <text evidence="7">The sequence shown here is derived from an EMBL/GenBank/DDBJ whole genome shotgun (WGS) entry which is preliminary data.</text>
</comment>
<dbReference type="PANTHER" id="PTHR31760">
    <property type="entry name" value="S-ADENOSYL-L-METHIONINE-DEPENDENT METHYLTRANSFERASES SUPERFAMILY PROTEIN"/>
    <property type="match status" value="1"/>
</dbReference>
<dbReference type="NCBIfam" id="TIGR00138">
    <property type="entry name" value="rsmG_gidB"/>
    <property type="match status" value="1"/>
</dbReference>
<keyword evidence="1 6" id="KW-0963">Cytoplasm</keyword>
<dbReference type="EMBL" id="QFQP01000083">
    <property type="protein sequence ID" value="PZR03547.1"/>
    <property type="molecule type" value="Genomic_DNA"/>
</dbReference>
<dbReference type="GO" id="GO:0005829">
    <property type="term" value="C:cytosol"/>
    <property type="evidence" value="ECO:0007669"/>
    <property type="project" value="TreeGrafter"/>
</dbReference>
<dbReference type="PIRSF" id="PIRSF003078">
    <property type="entry name" value="GidB"/>
    <property type="match status" value="1"/>
</dbReference>
<dbReference type="InterPro" id="IPR003682">
    <property type="entry name" value="rRNA_ssu_MeTfrase_G"/>
</dbReference>
<dbReference type="SUPFAM" id="SSF53335">
    <property type="entry name" value="S-adenosyl-L-methionine-dependent methyltransferases"/>
    <property type="match status" value="1"/>
</dbReference>
<evidence type="ECO:0000256" key="4">
    <source>
        <dbReference type="ARBA" id="ARBA00022679"/>
    </source>
</evidence>
<dbReference type="PANTHER" id="PTHR31760:SF0">
    <property type="entry name" value="S-ADENOSYL-L-METHIONINE-DEPENDENT METHYLTRANSFERASES SUPERFAMILY PROTEIN"/>
    <property type="match status" value="1"/>
</dbReference>
<sequence length="217" mass="22956">MDNSSSLLLSDGLQKLALPLSEDAQARLLAYVAELLKWNEKVSLTAITRPDEVVDKHLLDSLTVVPEITGATELLDLGAGAGLPGIPLAVALPSLRVTLVDAVAKKVSFMKSGGVKAGVATRLRALHARAEGNPQKEGLPVVDCVISRAFMDVGPFLLLARHYVAPGGRVVTMVGQTPPEDTLRAHAEAAGLQFVSRRTLQLPISGDPRGVCVFRKA</sequence>
<evidence type="ECO:0000256" key="6">
    <source>
        <dbReference type="HAMAP-Rule" id="MF_00074"/>
    </source>
</evidence>
<comment type="similarity">
    <text evidence="6">Belongs to the methyltransferase superfamily. RNA methyltransferase RsmG family.</text>
</comment>
<evidence type="ECO:0000256" key="1">
    <source>
        <dbReference type="ARBA" id="ARBA00022490"/>
    </source>
</evidence>
<evidence type="ECO:0000256" key="2">
    <source>
        <dbReference type="ARBA" id="ARBA00022552"/>
    </source>
</evidence>
<dbReference type="CDD" id="cd02440">
    <property type="entry name" value="AdoMet_MTases"/>
    <property type="match status" value="1"/>
</dbReference>
<dbReference type="HAMAP" id="MF_00074">
    <property type="entry name" value="16SrRNA_methyltr_G"/>
    <property type="match status" value="1"/>
</dbReference>
<dbReference type="Proteomes" id="UP000249061">
    <property type="component" value="Unassembled WGS sequence"/>
</dbReference>
<comment type="function">
    <text evidence="6">Specifically methylates the N7 position of a guanine in 16S rRNA.</text>
</comment>
<feature type="binding site" evidence="6">
    <location>
        <position position="83"/>
    </location>
    <ligand>
        <name>S-adenosyl-L-methionine</name>
        <dbReference type="ChEBI" id="CHEBI:59789"/>
    </ligand>
</feature>
<reference evidence="7 8" key="1">
    <citation type="submission" date="2017-08" db="EMBL/GenBank/DDBJ databases">
        <title>Infants hospitalized years apart are colonized by the same room-sourced microbial strains.</title>
        <authorList>
            <person name="Brooks B."/>
            <person name="Olm M.R."/>
            <person name="Firek B.A."/>
            <person name="Baker R."/>
            <person name="Thomas B.C."/>
            <person name="Morowitz M.J."/>
            <person name="Banfield J.F."/>
        </authorList>
    </citation>
    <scope>NUCLEOTIDE SEQUENCE [LARGE SCALE GENOMIC DNA]</scope>
    <source>
        <strain evidence="7">S2_003_000_R2_14</strain>
    </source>
</reference>
<dbReference type="Gene3D" id="3.40.50.150">
    <property type="entry name" value="Vaccinia Virus protein VP39"/>
    <property type="match status" value="1"/>
</dbReference>
<feature type="binding site" evidence="6">
    <location>
        <position position="78"/>
    </location>
    <ligand>
        <name>S-adenosyl-L-methionine</name>
        <dbReference type="ChEBI" id="CHEBI:59789"/>
    </ligand>
</feature>
<keyword evidence="2 6" id="KW-0698">rRNA processing</keyword>
<dbReference type="Pfam" id="PF02527">
    <property type="entry name" value="GidB"/>
    <property type="match status" value="1"/>
</dbReference>
<evidence type="ECO:0000256" key="5">
    <source>
        <dbReference type="ARBA" id="ARBA00022691"/>
    </source>
</evidence>
<comment type="subcellular location">
    <subcellularLocation>
        <location evidence="6">Cytoplasm</location>
    </subcellularLocation>
</comment>
<evidence type="ECO:0000313" key="8">
    <source>
        <dbReference type="Proteomes" id="UP000249061"/>
    </source>
</evidence>
<gene>
    <name evidence="6 7" type="primary">rsmG</name>
    <name evidence="7" type="ORF">DI536_35855</name>
</gene>
<keyword evidence="3 6" id="KW-0489">Methyltransferase</keyword>
<dbReference type="InterPro" id="IPR029063">
    <property type="entry name" value="SAM-dependent_MTases_sf"/>
</dbReference>
<evidence type="ECO:0000256" key="3">
    <source>
        <dbReference type="ARBA" id="ARBA00022603"/>
    </source>
</evidence>
<dbReference type="GO" id="GO:0070043">
    <property type="term" value="F:rRNA (guanine-N7-)-methyltransferase activity"/>
    <property type="evidence" value="ECO:0007669"/>
    <property type="project" value="UniProtKB-UniRule"/>
</dbReference>
<keyword evidence="5 6" id="KW-0949">S-adenosyl-L-methionine</keyword>
<dbReference type="EC" id="2.1.1.-" evidence="6"/>
<protein>
    <recommendedName>
        <fullName evidence="6">Ribosomal RNA small subunit methyltransferase G</fullName>
        <ecNumber evidence="6">2.1.1.-</ecNumber>
    </recommendedName>
    <alternativeName>
        <fullName evidence="6">16S rRNA 7-methylguanosine methyltransferase</fullName>
        <shortName evidence="6">16S rRNA m7G methyltransferase</shortName>
    </alternativeName>
</protein>
<accession>A0A2W5SP82</accession>
<organism evidence="7 8">
    <name type="scientific">Archangium gephyra</name>
    <dbReference type="NCBI Taxonomy" id="48"/>
    <lineage>
        <taxon>Bacteria</taxon>
        <taxon>Pseudomonadati</taxon>
        <taxon>Myxococcota</taxon>
        <taxon>Myxococcia</taxon>
        <taxon>Myxococcales</taxon>
        <taxon>Cystobacterineae</taxon>
        <taxon>Archangiaceae</taxon>
        <taxon>Archangium</taxon>
    </lineage>
</organism>
<dbReference type="AlphaFoldDB" id="A0A2W5SP82"/>
<comment type="caution">
    <text evidence="6">Lacks conserved residue(s) required for the propagation of feature annotation.</text>
</comment>
<keyword evidence="4 6" id="KW-0808">Transferase</keyword>
<proteinExistence type="inferred from homology"/>
<feature type="binding site" evidence="6">
    <location>
        <begin position="130"/>
        <end position="131"/>
    </location>
    <ligand>
        <name>S-adenosyl-L-methionine</name>
        <dbReference type="ChEBI" id="CHEBI:59789"/>
    </ligand>
</feature>
<name>A0A2W5SP82_9BACT</name>